<protein>
    <submittedName>
        <fullName evidence="1">Uncharacterized protein</fullName>
    </submittedName>
</protein>
<gene>
    <name evidence="1" type="ORF">PG2071B_1557</name>
</gene>
<evidence type="ECO:0000313" key="2">
    <source>
        <dbReference type="Proteomes" id="UP000291187"/>
    </source>
</evidence>
<comment type="caution">
    <text evidence="1">The sequence shown here is derived from an EMBL/GenBank/DDBJ whole genome shotgun (WGS) entry which is preliminary data.</text>
</comment>
<dbReference type="Proteomes" id="UP000291187">
    <property type="component" value="Unassembled WGS sequence"/>
</dbReference>
<name>A0A4Q5A4D2_9BIFI</name>
<organism evidence="1 2">
    <name type="scientific">Bifidobacterium pseudolongum subsp. globosum</name>
    <dbReference type="NCBI Taxonomy" id="1690"/>
    <lineage>
        <taxon>Bacteria</taxon>
        <taxon>Bacillati</taxon>
        <taxon>Actinomycetota</taxon>
        <taxon>Actinomycetes</taxon>
        <taxon>Bifidobacteriales</taxon>
        <taxon>Bifidobacteriaceae</taxon>
        <taxon>Bifidobacterium</taxon>
    </lineage>
</organism>
<evidence type="ECO:0000313" key="1">
    <source>
        <dbReference type="EMBL" id="RYQ16980.1"/>
    </source>
</evidence>
<sequence>MATQGVFEGFEDIGKYNGFKEKSTRNMLDQFFATHEPTPEALDYASSLICIAYNIDRYNSAPTPKNISTLMDSYNATMRELRELYPETVELSDGLTHLLAEAAK</sequence>
<accession>A0A4Q5A4D2</accession>
<dbReference type="RefSeq" id="WP_129864709.1">
    <property type="nucleotide sequence ID" value="NZ_RYUM01000023.1"/>
</dbReference>
<reference evidence="1 2" key="1">
    <citation type="submission" date="2018-12" db="EMBL/GenBank/DDBJ databases">
        <title>Unveiling genomic diversity among members of the Bifidobacterium pseudolongum species, a widely distributed gut commensal of the animal kingdom.</title>
        <authorList>
            <person name="Lugli G.A."/>
            <person name="Duranti S."/>
            <person name="Albert K."/>
            <person name="Mancabelli L."/>
            <person name="Napoli S."/>
            <person name="Viappiani A."/>
            <person name="Anzalone R."/>
            <person name="Longhi G."/>
            <person name="Milani C."/>
            <person name="Turroni F."/>
            <person name="Alessandri G."/>
            <person name="Sela D.A."/>
            <person name="Van Sinderen D."/>
            <person name="Ventura M."/>
        </authorList>
    </citation>
    <scope>NUCLEOTIDE SEQUENCE [LARGE SCALE GENOMIC DNA]</scope>
    <source>
        <strain evidence="1 2">2071B</strain>
    </source>
</reference>
<dbReference type="AlphaFoldDB" id="A0A4Q5A4D2"/>
<proteinExistence type="predicted"/>
<dbReference type="EMBL" id="RYUM01000023">
    <property type="protein sequence ID" value="RYQ16980.1"/>
    <property type="molecule type" value="Genomic_DNA"/>
</dbReference>